<dbReference type="EMBL" id="ADAS02000994">
    <property type="protein sequence ID" value="OAV86577.1"/>
    <property type="molecule type" value="Genomic_DNA"/>
</dbReference>
<dbReference type="VEuPathDB" id="FungiDB:PTTG_12613"/>
<dbReference type="EnsemblFungi" id="PTTG_12613-t43_1">
    <property type="protein sequence ID" value="PTTG_12613-t43_1-p1"/>
    <property type="gene ID" value="PTTG_12613"/>
</dbReference>
<name>A0A180G1Q8_PUCT1</name>
<reference evidence="1" key="2">
    <citation type="submission" date="2016-05" db="EMBL/GenBank/DDBJ databases">
        <title>Comparative analysis highlights variable genome content of wheat rusts and divergence of the mating loci.</title>
        <authorList>
            <person name="Cuomo C.A."/>
            <person name="Bakkeren G."/>
            <person name="Szabo L."/>
            <person name="Khalil H."/>
            <person name="Joly D."/>
            <person name="Goldberg J."/>
            <person name="Young S."/>
            <person name="Zeng Q."/>
            <person name="Fellers J."/>
        </authorList>
    </citation>
    <scope>NUCLEOTIDE SEQUENCE [LARGE SCALE GENOMIC DNA]</scope>
    <source>
        <strain evidence="1">1-1 BBBD Race 1</strain>
    </source>
</reference>
<dbReference type="AlphaFoldDB" id="A0A180G1Q8"/>
<gene>
    <name evidence="1" type="ORF">PTTG_12613</name>
</gene>
<reference evidence="2" key="4">
    <citation type="submission" date="2025-05" db="UniProtKB">
        <authorList>
            <consortium name="EnsemblFungi"/>
        </authorList>
    </citation>
    <scope>IDENTIFICATION</scope>
    <source>
        <strain evidence="2">isolate 1-1 / race 1 (BBBD)</strain>
    </source>
</reference>
<accession>A0A180G1Q8</accession>
<reference evidence="2 3" key="3">
    <citation type="journal article" date="2017" name="G3 (Bethesda)">
        <title>Comparative analysis highlights variable genome content of wheat rusts and divergence of the mating loci.</title>
        <authorList>
            <person name="Cuomo C.A."/>
            <person name="Bakkeren G."/>
            <person name="Khalil H.B."/>
            <person name="Panwar V."/>
            <person name="Joly D."/>
            <person name="Linning R."/>
            <person name="Sakthikumar S."/>
            <person name="Song X."/>
            <person name="Adiconis X."/>
            <person name="Fan L."/>
            <person name="Goldberg J.M."/>
            <person name="Levin J.Z."/>
            <person name="Young S."/>
            <person name="Zeng Q."/>
            <person name="Anikster Y."/>
            <person name="Bruce M."/>
            <person name="Wang M."/>
            <person name="Yin C."/>
            <person name="McCallum B."/>
            <person name="Szabo L.J."/>
            <person name="Hulbert S."/>
            <person name="Chen X."/>
            <person name="Fellers J.P."/>
        </authorList>
    </citation>
    <scope>NUCLEOTIDE SEQUENCE</scope>
    <source>
        <strain evidence="3">Isolate 1-1 / race 1 (BBBD)</strain>
        <strain evidence="2">isolate 1-1 / race 1 (BBBD)</strain>
    </source>
</reference>
<keyword evidence="3" id="KW-1185">Reference proteome</keyword>
<evidence type="ECO:0000313" key="2">
    <source>
        <dbReference type="EnsemblFungi" id="PTTG_12613-t43_1-p1"/>
    </source>
</evidence>
<protein>
    <recommendedName>
        <fullName evidence="4">DDE Tnp4 domain-containing protein</fullName>
    </recommendedName>
</protein>
<sequence>MEYQLLVALSHLGLAGNGASPHILAQLFNICEGTVENFTKRCILAIIESLENELVYWPNTQERANASLLAEGTTVFDKCVGFVDGTIFPFSAAPSKHKEDYWMRKMVYAVNSLIFFSPGEYI</sequence>
<evidence type="ECO:0000313" key="1">
    <source>
        <dbReference type="EMBL" id="OAV86577.1"/>
    </source>
</evidence>
<dbReference type="OrthoDB" id="3233403at2759"/>
<organism evidence="1">
    <name type="scientific">Puccinia triticina (isolate 1-1 / race 1 (BBBD))</name>
    <name type="common">Brown leaf rust fungus</name>
    <dbReference type="NCBI Taxonomy" id="630390"/>
    <lineage>
        <taxon>Eukaryota</taxon>
        <taxon>Fungi</taxon>
        <taxon>Dikarya</taxon>
        <taxon>Basidiomycota</taxon>
        <taxon>Pucciniomycotina</taxon>
        <taxon>Pucciniomycetes</taxon>
        <taxon>Pucciniales</taxon>
        <taxon>Pucciniaceae</taxon>
        <taxon>Puccinia</taxon>
    </lineage>
</organism>
<proteinExistence type="predicted"/>
<evidence type="ECO:0000313" key="3">
    <source>
        <dbReference type="Proteomes" id="UP000005240"/>
    </source>
</evidence>
<feature type="non-terminal residue" evidence="1">
    <location>
        <position position="122"/>
    </location>
</feature>
<dbReference type="STRING" id="630390.A0A180G1Q8"/>
<evidence type="ECO:0008006" key="4">
    <source>
        <dbReference type="Google" id="ProtNLM"/>
    </source>
</evidence>
<dbReference type="Proteomes" id="UP000005240">
    <property type="component" value="Unassembled WGS sequence"/>
</dbReference>
<reference evidence="1" key="1">
    <citation type="submission" date="2009-11" db="EMBL/GenBank/DDBJ databases">
        <authorList>
            <consortium name="The Broad Institute Genome Sequencing Platform"/>
            <person name="Ward D."/>
            <person name="Feldgarden M."/>
            <person name="Earl A."/>
            <person name="Young S.K."/>
            <person name="Zeng Q."/>
            <person name="Koehrsen M."/>
            <person name="Alvarado L."/>
            <person name="Berlin A."/>
            <person name="Bochicchio J."/>
            <person name="Borenstein D."/>
            <person name="Chapman S.B."/>
            <person name="Chen Z."/>
            <person name="Engels R."/>
            <person name="Freedman E."/>
            <person name="Gellesch M."/>
            <person name="Goldberg J."/>
            <person name="Griggs A."/>
            <person name="Gujja S."/>
            <person name="Heilman E."/>
            <person name="Heiman D."/>
            <person name="Hepburn T."/>
            <person name="Howarth C."/>
            <person name="Jen D."/>
            <person name="Larson L."/>
            <person name="Lewis B."/>
            <person name="Mehta T."/>
            <person name="Park D."/>
            <person name="Pearson M."/>
            <person name="Roberts A."/>
            <person name="Saif S."/>
            <person name="Shea T."/>
            <person name="Shenoy N."/>
            <person name="Sisk P."/>
            <person name="Stolte C."/>
            <person name="Sykes S."/>
            <person name="Thomson T."/>
            <person name="Walk T."/>
            <person name="White J."/>
            <person name="Yandava C."/>
            <person name="Izard J."/>
            <person name="Baranova O.V."/>
            <person name="Blanton J.M."/>
            <person name="Tanner A.C."/>
            <person name="Dewhirst F.E."/>
            <person name="Haas B."/>
            <person name="Nusbaum C."/>
            <person name="Birren B."/>
        </authorList>
    </citation>
    <scope>NUCLEOTIDE SEQUENCE [LARGE SCALE GENOMIC DNA]</scope>
    <source>
        <strain evidence="1">1-1 BBBD Race 1</strain>
    </source>
</reference>